<name>A0A510UMR1_ALIFS</name>
<keyword evidence="4" id="KW-0732">Signal</keyword>
<dbReference type="Proteomes" id="UP000321787">
    <property type="component" value="Unassembled WGS sequence"/>
</dbReference>
<evidence type="ECO:0000313" key="7">
    <source>
        <dbReference type="Proteomes" id="UP000321787"/>
    </source>
</evidence>
<evidence type="ECO:0000256" key="3">
    <source>
        <dbReference type="ARBA" id="ARBA00022692"/>
    </source>
</evidence>
<reference evidence="6 7" key="1">
    <citation type="submission" date="2019-07" db="EMBL/GenBank/DDBJ databases">
        <title>Whole genome shotgun sequence of Aliivibrio fischeri NBRC 101058.</title>
        <authorList>
            <person name="Hosoyama A."/>
            <person name="Uohara A."/>
            <person name="Ohji S."/>
            <person name="Ichikawa N."/>
        </authorList>
    </citation>
    <scope>NUCLEOTIDE SEQUENCE [LARGE SCALE GENOMIC DNA]</scope>
    <source>
        <strain evidence="6 7">NBRC 101058</strain>
    </source>
</reference>
<evidence type="ECO:0000313" key="6">
    <source>
        <dbReference type="EMBL" id="GEK15963.1"/>
    </source>
</evidence>
<dbReference type="InterPro" id="IPR051723">
    <property type="entry name" value="Bact_OM_Invasion-Related"/>
</dbReference>
<dbReference type="GO" id="GO:0044384">
    <property type="term" value="C:host outer membrane"/>
    <property type="evidence" value="ECO:0007669"/>
    <property type="project" value="InterPro"/>
</dbReference>
<evidence type="ECO:0000256" key="4">
    <source>
        <dbReference type="ARBA" id="ARBA00022729"/>
    </source>
</evidence>
<dbReference type="GO" id="GO:0016020">
    <property type="term" value="C:membrane"/>
    <property type="evidence" value="ECO:0007669"/>
    <property type="project" value="UniProtKB-SubCell"/>
</dbReference>
<organism evidence="6 7">
    <name type="scientific">Aliivibrio fischeri</name>
    <name type="common">Vibrio fischeri</name>
    <dbReference type="NCBI Taxonomy" id="668"/>
    <lineage>
        <taxon>Bacteria</taxon>
        <taxon>Pseudomonadati</taxon>
        <taxon>Pseudomonadota</taxon>
        <taxon>Gammaproteobacteria</taxon>
        <taxon>Vibrionales</taxon>
        <taxon>Vibrionaceae</taxon>
        <taxon>Aliivibrio</taxon>
    </lineage>
</organism>
<dbReference type="SUPFAM" id="SSF56925">
    <property type="entry name" value="OMPA-like"/>
    <property type="match status" value="1"/>
</dbReference>
<sequence length="197" mass="21741">MKRITILTFIFTSVMSTQVMSENSDVGSTNDFTLGLSSNKLSSGSNSTRANGINVTYSRTQKDNKLGFIVTSNITYKNKDVNFYNYDNVDFSQLSISSGPIYHITDNISMYGTIGLSASSVDAGKRYYDQNSSYDMFYNKKSTYYKDSLDLIYGAGIRVSPDKNVVINLGIEKSSSNLGESLELDMIIVSLGAGIRF</sequence>
<comment type="subcellular location">
    <subcellularLocation>
        <location evidence="1">Membrane</location>
        <topology evidence="1">Multi-pass membrane protein</topology>
    </subcellularLocation>
</comment>
<evidence type="ECO:0000256" key="5">
    <source>
        <dbReference type="ARBA" id="ARBA00023136"/>
    </source>
</evidence>
<evidence type="ECO:0000256" key="2">
    <source>
        <dbReference type="ARBA" id="ARBA00022452"/>
    </source>
</evidence>
<dbReference type="RefSeq" id="WP_146866612.1">
    <property type="nucleotide sequence ID" value="NZ_BJTZ01000051.1"/>
</dbReference>
<evidence type="ECO:0008006" key="8">
    <source>
        <dbReference type="Google" id="ProtNLM"/>
    </source>
</evidence>
<evidence type="ECO:0000256" key="1">
    <source>
        <dbReference type="ARBA" id="ARBA00004141"/>
    </source>
</evidence>
<keyword evidence="3" id="KW-0812">Transmembrane</keyword>
<protein>
    <recommendedName>
        <fullName evidence="8">Outer membrane protein beta-barrel domain-containing protein</fullName>
    </recommendedName>
</protein>
<accession>A0A510UMR1</accession>
<dbReference type="InterPro" id="IPR011250">
    <property type="entry name" value="OMP/PagP_B-barrel"/>
</dbReference>
<dbReference type="PRINTS" id="PR00316">
    <property type="entry name" value="ENTEROVIROMP"/>
</dbReference>
<dbReference type="Gene3D" id="2.40.160.20">
    <property type="match status" value="1"/>
</dbReference>
<keyword evidence="5" id="KW-0472">Membrane</keyword>
<gene>
    <name evidence="6" type="ORF">AFI02nite_39990</name>
</gene>
<proteinExistence type="predicted"/>
<keyword evidence="2" id="KW-1134">Transmembrane beta strand</keyword>
<dbReference type="Pfam" id="PF06316">
    <property type="entry name" value="Ail_Lom"/>
    <property type="match status" value="1"/>
</dbReference>
<dbReference type="AlphaFoldDB" id="A0A510UMR1"/>
<comment type="caution">
    <text evidence="6">The sequence shown here is derived from an EMBL/GenBank/DDBJ whole genome shotgun (WGS) entry which is preliminary data.</text>
</comment>
<dbReference type="PANTHER" id="PTHR35892:SF2">
    <property type="entry name" value="OUTER MEMBRANE PROTEIN PAGN"/>
    <property type="match status" value="1"/>
</dbReference>
<dbReference type="PANTHER" id="PTHR35892">
    <property type="entry name" value="OUTER MEMBRANE PROTEIN PAGN-RELATED"/>
    <property type="match status" value="1"/>
</dbReference>
<dbReference type="EMBL" id="BJTZ01000051">
    <property type="protein sequence ID" value="GEK15963.1"/>
    <property type="molecule type" value="Genomic_DNA"/>
</dbReference>
<dbReference type="InterPro" id="IPR000758">
    <property type="entry name" value="Enterovir_OMP"/>
</dbReference>